<dbReference type="Proteomes" id="UP000199213">
    <property type="component" value="Unassembled WGS sequence"/>
</dbReference>
<sequence>MIPTSARCCPAISSAKNRTGLCRAAMEPALLKQFGEPAPERMGLAMDTLLEKLFDGITS</sequence>
<keyword evidence="2" id="KW-1185">Reference proteome</keyword>
<protein>
    <submittedName>
        <fullName evidence="1">Uncharacterized protein</fullName>
    </submittedName>
</protein>
<accession>A0A1G8ZZQ7</accession>
<dbReference type="AlphaFoldDB" id="A0A1G8ZZQ7"/>
<name>A0A1G8ZZQ7_ACTMZ</name>
<gene>
    <name evidence="1" type="ORF">SAMN04487820_105230</name>
</gene>
<reference evidence="2" key="1">
    <citation type="submission" date="2016-10" db="EMBL/GenBank/DDBJ databases">
        <authorList>
            <person name="Varghese N."/>
            <person name="Submissions S."/>
        </authorList>
    </citation>
    <scope>NUCLEOTIDE SEQUENCE [LARGE SCALE GENOMIC DNA]</scope>
    <source>
        <strain evidence="2">DSM 45460</strain>
    </source>
</reference>
<evidence type="ECO:0000313" key="1">
    <source>
        <dbReference type="EMBL" id="SDK20602.1"/>
    </source>
</evidence>
<organism evidence="1 2">
    <name type="scientific">Actinopolyspora mzabensis</name>
    <dbReference type="NCBI Taxonomy" id="995066"/>
    <lineage>
        <taxon>Bacteria</taxon>
        <taxon>Bacillati</taxon>
        <taxon>Actinomycetota</taxon>
        <taxon>Actinomycetes</taxon>
        <taxon>Actinopolysporales</taxon>
        <taxon>Actinopolysporaceae</taxon>
        <taxon>Actinopolyspora</taxon>
    </lineage>
</organism>
<proteinExistence type="predicted"/>
<dbReference type="EMBL" id="FNFM01000005">
    <property type="protein sequence ID" value="SDK20602.1"/>
    <property type="molecule type" value="Genomic_DNA"/>
</dbReference>
<evidence type="ECO:0000313" key="2">
    <source>
        <dbReference type="Proteomes" id="UP000199213"/>
    </source>
</evidence>